<dbReference type="Gene3D" id="3.30.360.10">
    <property type="entry name" value="Dihydrodipicolinate Reductase, domain 2"/>
    <property type="match status" value="1"/>
</dbReference>
<dbReference type="InterPro" id="IPR036291">
    <property type="entry name" value="NAD(P)-bd_dom_sf"/>
</dbReference>
<dbReference type="RefSeq" id="WP_254018221.1">
    <property type="nucleotide sequence ID" value="NZ_CAKXZT010000119.1"/>
</dbReference>
<feature type="domain" description="Gfo/Idh/MocA-like oxidoreductase C-terminal" evidence="3">
    <location>
        <begin position="198"/>
        <end position="351"/>
    </location>
</feature>
<dbReference type="SUPFAM" id="SSF51735">
    <property type="entry name" value="NAD(P)-binding Rossmann-fold domains"/>
    <property type="match status" value="1"/>
</dbReference>
<sequence length="358" mass="39356">MIRKQDRRLRVGVLGCGPIAQFAHLESCVKASNADLYAICDAAPDLLARMGATYEPEKMYGDYDAMLADPQLEAVIVATSDAYHVPMSIKALEAGKHVLCEKPIGVSVEEGQKLADAVKRSGKVLQVGHMKRFDPALEAARDFVRDEMGEILALKAWYCDSTHRNTNTDAIQPLPVTSKLARKPTGNPKADLRQYFMLAHGSHLVDTARFLCGEIVAVRARLNEKFGAYCWFVETEFANGALGHLDLTVAVRMDWHEGFQLYGENGSVIAKTFNPWYFRASEVDIFHEKDATSRKPLGADGHFFRRQLEGLADTVLDGKPMRGANVEDGLASIRAMVAIARSVETGDRVEIASVTGAV</sequence>
<feature type="domain" description="Gfo/Idh/MocA-like oxidoreductase N-terminal" evidence="2">
    <location>
        <begin position="9"/>
        <end position="129"/>
    </location>
</feature>
<dbReference type="InterPro" id="IPR004104">
    <property type="entry name" value="Gfo/Idh/MocA-like_OxRdtase_C"/>
</dbReference>
<evidence type="ECO:0000259" key="3">
    <source>
        <dbReference type="Pfam" id="PF02894"/>
    </source>
</evidence>
<keyword evidence="1" id="KW-0560">Oxidoreductase</keyword>
<dbReference type="Gene3D" id="3.40.50.720">
    <property type="entry name" value="NAD(P)-binding Rossmann-like Domain"/>
    <property type="match status" value="1"/>
</dbReference>
<gene>
    <name evidence="4" type="ORF">MES5069_250061</name>
</gene>
<dbReference type="EMBL" id="CAKXZT010000119">
    <property type="protein sequence ID" value="CAH2400277.1"/>
    <property type="molecule type" value="Genomic_DNA"/>
</dbReference>
<reference evidence="4 5" key="1">
    <citation type="submission" date="2022-03" db="EMBL/GenBank/DDBJ databases">
        <authorList>
            <person name="Brunel B."/>
        </authorList>
    </citation>
    <scope>NUCLEOTIDE SEQUENCE [LARGE SCALE GENOMIC DNA]</scope>
    <source>
        <strain evidence="4">STM5069sample</strain>
    </source>
</reference>
<dbReference type="PANTHER" id="PTHR43818:SF11">
    <property type="entry name" value="BCDNA.GH03377"/>
    <property type="match status" value="1"/>
</dbReference>
<dbReference type="InterPro" id="IPR050463">
    <property type="entry name" value="Gfo/Idh/MocA_oxidrdct_glycsds"/>
</dbReference>
<comment type="caution">
    <text evidence="4">The sequence shown here is derived from an EMBL/GenBank/DDBJ whole genome shotgun (WGS) entry which is preliminary data.</text>
</comment>
<dbReference type="PANTHER" id="PTHR43818">
    <property type="entry name" value="BCDNA.GH03377"/>
    <property type="match status" value="1"/>
</dbReference>
<dbReference type="Pfam" id="PF01408">
    <property type="entry name" value="GFO_IDH_MocA"/>
    <property type="match status" value="1"/>
</dbReference>
<proteinExistence type="predicted"/>
<evidence type="ECO:0000259" key="2">
    <source>
        <dbReference type="Pfam" id="PF01408"/>
    </source>
</evidence>
<dbReference type="InterPro" id="IPR000683">
    <property type="entry name" value="Gfo/Idh/MocA-like_OxRdtase_N"/>
</dbReference>
<accession>A0ABN8JSG1</accession>
<keyword evidence="5" id="KW-1185">Reference proteome</keyword>
<organism evidence="4 5">
    <name type="scientific">Mesorhizobium escarrei</name>
    <dbReference type="NCBI Taxonomy" id="666018"/>
    <lineage>
        <taxon>Bacteria</taxon>
        <taxon>Pseudomonadati</taxon>
        <taxon>Pseudomonadota</taxon>
        <taxon>Alphaproteobacteria</taxon>
        <taxon>Hyphomicrobiales</taxon>
        <taxon>Phyllobacteriaceae</taxon>
        <taxon>Mesorhizobium</taxon>
    </lineage>
</organism>
<name>A0ABN8JSG1_9HYPH</name>
<dbReference type="SUPFAM" id="SSF55347">
    <property type="entry name" value="Glyceraldehyde-3-phosphate dehydrogenase-like, C-terminal domain"/>
    <property type="match status" value="1"/>
</dbReference>
<evidence type="ECO:0000313" key="5">
    <source>
        <dbReference type="Proteomes" id="UP001153050"/>
    </source>
</evidence>
<evidence type="ECO:0000313" key="4">
    <source>
        <dbReference type="EMBL" id="CAH2400277.1"/>
    </source>
</evidence>
<dbReference type="Proteomes" id="UP001153050">
    <property type="component" value="Unassembled WGS sequence"/>
</dbReference>
<protein>
    <submittedName>
        <fullName evidence="4">Glucose-fructose oxidoreductase</fullName>
    </submittedName>
</protein>
<evidence type="ECO:0000256" key="1">
    <source>
        <dbReference type="ARBA" id="ARBA00023002"/>
    </source>
</evidence>
<dbReference type="Pfam" id="PF02894">
    <property type="entry name" value="GFO_IDH_MocA_C"/>
    <property type="match status" value="1"/>
</dbReference>